<dbReference type="SUPFAM" id="SSF46955">
    <property type="entry name" value="Putative DNA-binding domain"/>
    <property type="match status" value="1"/>
</dbReference>
<dbReference type="Proteomes" id="UP000535890">
    <property type="component" value="Unassembled WGS sequence"/>
</dbReference>
<dbReference type="InterPro" id="IPR047057">
    <property type="entry name" value="MerR_fam"/>
</dbReference>
<keyword evidence="1 3" id="KW-0238">DNA-binding</keyword>
<dbReference type="EMBL" id="JACCBN010000001">
    <property type="protein sequence ID" value="NYD38570.1"/>
    <property type="molecule type" value="Genomic_DNA"/>
</dbReference>
<evidence type="ECO:0000256" key="1">
    <source>
        <dbReference type="ARBA" id="ARBA00023125"/>
    </source>
</evidence>
<dbReference type="InterPro" id="IPR000551">
    <property type="entry name" value="MerR-type_HTH_dom"/>
</dbReference>
<dbReference type="PROSITE" id="PS50937">
    <property type="entry name" value="HTH_MERR_2"/>
    <property type="match status" value="1"/>
</dbReference>
<gene>
    <name evidence="3" type="ORF">BJ983_004672</name>
</gene>
<comment type="caution">
    <text evidence="3">The sequence shown here is derived from an EMBL/GenBank/DDBJ whole genome shotgun (WGS) entry which is preliminary data.</text>
</comment>
<evidence type="ECO:0000259" key="2">
    <source>
        <dbReference type="PROSITE" id="PS50937"/>
    </source>
</evidence>
<evidence type="ECO:0000313" key="4">
    <source>
        <dbReference type="Proteomes" id="UP000535890"/>
    </source>
</evidence>
<keyword evidence="4" id="KW-1185">Reference proteome</keyword>
<dbReference type="PANTHER" id="PTHR30204:SF93">
    <property type="entry name" value="HTH MERR-TYPE DOMAIN-CONTAINING PROTEIN"/>
    <property type="match status" value="1"/>
</dbReference>
<sequence>MGWSTRELAELAGTSLRSVRHYHDVGLLPEPERRSNGYKQYGVAHLVRLLRIKRLADLGFSLPQIAELGAGDEHPAEALRALDEDLAAQVDRLQHLRAELAEILEHEVPTDLPNDLAAVSTATLSDTDRNLVTVMGRTLGAEGRQVYADLVRAEDTDPQLTEEFEALDTDADEATRDRLAERFADEVLARAAAEPRITTFGLDAPGGIPQYLRTVRRAMEDLYNPAQLDVLNRMVHRFRARWDPEALAERPDVGKHPET</sequence>
<accession>A0A7Y9E0B4</accession>
<dbReference type="Gene3D" id="1.10.1660.10">
    <property type="match status" value="1"/>
</dbReference>
<reference evidence="3 4" key="1">
    <citation type="submission" date="2020-07" db="EMBL/GenBank/DDBJ databases">
        <title>Sequencing the genomes of 1000 actinobacteria strains.</title>
        <authorList>
            <person name="Klenk H.-P."/>
        </authorList>
    </citation>
    <scope>NUCLEOTIDE SEQUENCE [LARGE SCALE GENOMIC DNA]</scope>
    <source>
        <strain evidence="3 4">DSM 45772</strain>
    </source>
</reference>
<name>A0A7Y9E0B4_9PSEU</name>
<dbReference type="InterPro" id="IPR009061">
    <property type="entry name" value="DNA-bd_dom_put_sf"/>
</dbReference>
<dbReference type="PANTHER" id="PTHR30204">
    <property type="entry name" value="REDOX-CYCLING DRUG-SENSING TRANSCRIPTIONAL ACTIVATOR SOXR"/>
    <property type="match status" value="1"/>
</dbReference>
<organism evidence="3 4">
    <name type="scientific">Actinomycetospora corticicola</name>
    <dbReference type="NCBI Taxonomy" id="663602"/>
    <lineage>
        <taxon>Bacteria</taxon>
        <taxon>Bacillati</taxon>
        <taxon>Actinomycetota</taxon>
        <taxon>Actinomycetes</taxon>
        <taxon>Pseudonocardiales</taxon>
        <taxon>Pseudonocardiaceae</taxon>
        <taxon>Actinomycetospora</taxon>
    </lineage>
</organism>
<dbReference type="GO" id="GO:0003677">
    <property type="term" value="F:DNA binding"/>
    <property type="evidence" value="ECO:0007669"/>
    <property type="project" value="UniProtKB-KW"/>
</dbReference>
<feature type="domain" description="HTH merR-type" evidence="2">
    <location>
        <begin position="1"/>
        <end position="71"/>
    </location>
</feature>
<proteinExistence type="predicted"/>
<dbReference type="GO" id="GO:0003700">
    <property type="term" value="F:DNA-binding transcription factor activity"/>
    <property type="evidence" value="ECO:0007669"/>
    <property type="project" value="InterPro"/>
</dbReference>
<dbReference type="RefSeq" id="WP_179795994.1">
    <property type="nucleotide sequence ID" value="NZ_BAABHP010000027.1"/>
</dbReference>
<dbReference type="Pfam" id="PF13411">
    <property type="entry name" value="MerR_1"/>
    <property type="match status" value="1"/>
</dbReference>
<dbReference type="SMART" id="SM00422">
    <property type="entry name" value="HTH_MERR"/>
    <property type="match status" value="1"/>
</dbReference>
<dbReference type="AlphaFoldDB" id="A0A7Y9E0B4"/>
<protein>
    <submittedName>
        <fullName evidence="3">DNA-binding transcriptional MerR regulator</fullName>
    </submittedName>
</protein>
<evidence type="ECO:0000313" key="3">
    <source>
        <dbReference type="EMBL" id="NYD38570.1"/>
    </source>
</evidence>